<sequence>MIGIEEIAVRNKFPLYPTTRFGQYKAHCPVCHDKRRQYHLYVSSVKDTFFCHKCGSKGGAIAFHAWLNGVTFQAARDELYPVGKRKFPRHPAEELTREQLAEIGFTNCIPSPVAPKAFTQKQWILYRRRTLDWIWREWREYEKFRKEQDKRLYRMVCEGMKIESTHSRTQQEVAIRVVTAPDHSVKHRDLSGTHRAIHFEQGIPPKRIVS</sequence>
<dbReference type="EMBL" id="CP071182">
    <property type="protein sequence ID" value="QSO48771.1"/>
    <property type="molecule type" value="Genomic_DNA"/>
</dbReference>
<dbReference type="InterPro" id="IPR002694">
    <property type="entry name" value="Znf_CHC2"/>
</dbReference>
<name>A0A9X7W137_9BACL</name>
<dbReference type="AlphaFoldDB" id="A0A9X7W137"/>
<evidence type="ECO:0000313" key="3">
    <source>
        <dbReference type="Proteomes" id="UP000663505"/>
    </source>
</evidence>
<feature type="domain" description="Zinc finger CHC2-type" evidence="1">
    <location>
        <begin position="23"/>
        <end position="79"/>
    </location>
</feature>
<evidence type="ECO:0000259" key="1">
    <source>
        <dbReference type="Pfam" id="PF01807"/>
    </source>
</evidence>
<dbReference type="GO" id="GO:0003899">
    <property type="term" value="F:DNA-directed RNA polymerase activity"/>
    <property type="evidence" value="ECO:0007669"/>
    <property type="project" value="InterPro"/>
</dbReference>
<dbReference type="SUPFAM" id="SSF57783">
    <property type="entry name" value="Zinc beta-ribbon"/>
    <property type="match status" value="1"/>
</dbReference>
<proteinExistence type="predicted"/>
<dbReference type="Pfam" id="PF01807">
    <property type="entry name" value="Zn_ribbon_DnaG"/>
    <property type="match status" value="1"/>
</dbReference>
<dbReference type="RefSeq" id="WP_206658086.1">
    <property type="nucleotide sequence ID" value="NZ_CP071182.1"/>
</dbReference>
<reference evidence="2 3" key="1">
    <citation type="submission" date="2021-02" db="EMBL/GenBank/DDBJ databases">
        <title>Alicyclobacillus curvatus sp. nov. and Alicyclobacillus mengziensis sp. nov., two acidophilic bacteria isolated from acid mine drainage.</title>
        <authorList>
            <person name="Huang Y."/>
        </authorList>
    </citation>
    <scope>NUCLEOTIDE SEQUENCE [LARGE SCALE GENOMIC DNA]</scope>
    <source>
        <strain evidence="2 3">S30H14</strain>
    </source>
</reference>
<dbReference type="Proteomes" id="UP000663505">
    <property type="component" value="Chromosome"/>
</dbReference>
<dbReference type="Gene3D" id="3.90.580.10">
    <property type="entry name" value="Zinc finger, CHC2-type domain"/>
    <property type="match status" value="1"/>
</dbReference>
<organism evidence="2 3">
    <name type="scientific">Alicyclobacillus mengziensis</name>
    <dbReference type="NCBI Taxonomy" id="2931921"/>
    <lineage>
        <taxon>Bacteria</taxon>
        <taxon>Bacillati</taxon>
        <taxon>Bacillota</taxon>
        <taxon>Bacilli</taxon>
        <taxon>Bacillales</taxon>
        <taxon>Alicyclobacillaceae</taxon>
        <taxon>Alicyclobacillus</taxon>
    </lineage>
</organism>
<protein>
    <recommendedName>
        <fullName evidence="1">Zinc finger CHC2-type domain-containing protein</fullName>
    </recommendedName>
</protein>
<gene>
    <name evidence="2" type="ORF">JZ786_07380</name>
</gene>
<dbReference type="GO" id="GO:0006260">
    <property type="term" value="P:DNA replication"/>
    <property type="evidence" value="ECO:0007669"/>
    <property type="project" value="InterPro"/>
</dbReference>
<evidence type="ECO:0000313" key="2">
    <source>
        <dbReference type="EMBL" id="QSO48771.1"/>
    </source>
</evidence>
<dbReference type="KEGG" id="afx:JZ786_07380"/>
<keyword evidence="3" id="KW-1185">Reference proteome</keyword>
<dbReference type="GO" id="GO:0003677">
    <property type="term" value="F:DNA binding"/>
    <property type="evidence" value="ECO:0007669"/>
    <property type="project" value="InterPro"/>
</dbReference>
<dbReference type="GO" id="GO:0008270">
    <property type="term" value="F:zinc ion binding"/>
    <property type="evidence" value="ECO:0007669"/>
    <property type="project" value="InterPro"/>
</dbReference>
<dbReference type="InterPro" id="IPR036977">
    <property type="entry name" value="DNA_primase_Znf_CHC2"/>
</dbReference>
<accession>A0A9X7W137</accession>